<dbReference type="AlphaFoldDB" id="A0A9X2ZG26"/>
<comment type="caution">
    <text evidence="1">The sequence shown here is derived from an EMBL/GenBank/DDBJ whole genome shotgun (WGS) entry which is preliminary data.</text>
</comment>
<dbReference type="Proteomes" id="UP001151079">
    <property type="component" value="Unassembled WGS sequence"/>
</dbReference>
<gene>
    <name evidence="1" type="ORF">OIU83_10580</name>
</gene>
<proteinExistence type="predicted"/>
<dbReference type="Gene3D" id="3.40.50.720">
    <property type="entry name" value="NAD(P)-binding Rossmann-like Domain"/>
    <property type="match status" value="1"/>
</dbReference>
<protein>
    <submittedName>
        <fullName evidence="1">SDR family oxidoreductase</fullName>
    </submittedName>
</protein>
<dbReference type="EMBL" id="JAOZEW010000010">
    <property type="protein sequence ID" value="MCV9928101.1"/>
    <property type="molecule type" value="Genomic_DNA"/>
</dbReference>
<dbReference type="InterPro" id="IPR002347">
    <property type="entry name" value="SDR_fam"/>
</dbReference>
<sequence length="38" mass="4076">MGQPSDIVRIAIFLTSDDSSFMLGAELLVDGGMPYLSK</sequence>
<accession>A0A9X2ZG26</accession>
<evidence type="ECO:0000313" key="1">
    <source>
        <dbReference type="EMBL" id="MCV9928101.1"/>
    </source>
</evidence>
<dbReference type="SUPFAM" id="SSF51735">
    <property type="entry name" value="NAD(P)-binding Rossmann-fold domains"/>
    <property type="match status" value="1"/>
</dbReference>
<dbReference type="InterPro" id="IPR036291">
    <property type="entry name" value="NAD(P)-bd_dom_sf"/>
</dbReference>
<organism evidence="1 2">
    <name type="scientific">Flavobacterium shii</name>
    <dbReference type="NCBI Taxonomy" id="2987687"/>
    <lineage>
        <taxon>Bacteria</taxon>
        <taxon>Pseudomonadati</taxon>
        <taxon>Bacteroidota</taxon>
        <taxon>Flavobacteriia</taxon>
        <taxon>Flavobacteriales</taxon>
        <taxon>Flavobacteriaceae</taxon>
        <taxon>Flavobacterium</taxon>
    </lineage>
</organism>
<evidence type="ECO:0000313" key="2">
    <source>
        <dbReference type="Proteomes" id="UP001151079"/>
    </source>
</evidence>
<dbReference type="Pfam" id="PF13561">
    <property type="entry name" value="adh_short_C2"/>
    <property type="match status" value="1"/>
</dbReference>
<keyword evidence="2" id="KW-1185">Reference proteome</keyword>
<reference evidence="1" key="1">
    <citation type="submission" date="2022-10" db="EMBL/GenBank/DDBJ databases">
        <title>Two novel species of Flavobacterium.</title>
        <authorList>
            <person name="Liu Q."/>
            <person name="Xin Y.-H."/>
        </authorList>
    </citation>
    <scope>NUCLEOTIDE SEQUENCE</scope>
    <source>
        <strain evidence="1">LS1R49</strain>
    </source>
</reference>
<name>A0A9X2ZG26_9FLAO</name>